<keyword evidence="3" id="KW-0614">Plasmid</keyword>
<dbReference type="SUPFAM" id="SSF51735">
    <property type="entry name" value="NAD(P)-binding Rossmann-fold domains"/>
    <property type="match status" value="1"/>
</dbReference>
<dbReference type="Gene3D" id="3.90.25.10">
    <property type="entry name" value="UDP-galactose 4-epimerase, domain 1"/>
    <property type="match status" value="1"/>
</dbReference>
<protein>
    <recommendedName>
        <fullName evidence="2">NAD-dependent epimerase/dehydratase domain-containing protein</fullName>
    </recommendedName>
</protein>
<dbReference type="InterPro" id="IPR036291">
    <property type="entry name" value="NAD(P)-bd_dom_sf"/>
</dbReference>
<dbReference type="EMBL" id="CP021082">
    <property type="protein sequence ID" value="ASN82721.1"/>
    <property type="molecule type" value="Genomic_DNA"/>
</dbReference>
<geneLocation type="plasmid" evidence="4">
    <name>pdfi1</name>
</geneLocation>
<dbReference type="RefSeq" id="WP_051308153.1">
    <property type="nucleotide sequence ID" value="NZ_CP021082.1"/>
</dbReference>
<dbReference type="AlphaFoldDB" id="A0A221T1J0"/>
<evidence type="ECO:0000259" key="2">
    <source>
        <dbReference type="Pfam" id="PF01370"/>
    </source>
</evidence>
<accession>A0A221T1J0</accession>
<reference evidence="3 4" key="1">
    <citation type="submission" date="2017-05" db="EMBL/GenBank/DDBJ databases">
        <title>The complete genome sequence of Deinococcus ficus isolated from the rhizosphere of the Ficus religiosa L. in Taiwan.</title>
        <authorList>
            <person name="Wu K.-M."/>
            <person name="Liao T.-L."/>
            <person name="Liu Y.-M."/>
            <person name="Young C.-C."/>
            <person name="Tsai S.-F."/>
        </authorList>
    </citation>
    <scope>NUCLEOTIDE SEQUENCE [LARGE SCALE GENOMIC DNA]</scope>
    <source>
        <strain evidence="3 4">CC-FR2-10</strain>
        <plasmid evidence="4">pdfi1</plasmid>
    </source>
</reference>
<sequence length="308" mass="32496">MRVLILGAAGFLGRHVNALLRDQPDLQVRTAPRQRDLDLGRASPAEWTGLLDATRPDVIVNCAGCTDGTLEDLHCANTALVGGLVQAVLGLRAPPRIIHLGSAAEYGPGPLRPHEDAPTRPASLYGASKLRGTQVLLSAPTRLARVVLRPFNPVGAGQAANTVAGRAARQFREAVSTGGPTVTFGNLSAERDFIAASDVARAVLTVLRRADAPAVLNVGRGEGRPVREIVQTLARLSGFTGEVREDAAGSGRSASVSRQWADTGRLRTLGWLPATSLDEALGELWRATRCGLLEPSVRPDVHRPPPAA</sequence>
<dbReference type="InterPro" id="IPR001509">
    <property type="entry name" value="Epimerase_deHydtase"/>
</dbReference>
<gene>
    <name evidence="3" type="ORF">DFI_16320</name>
</gene>
<evidence type="ECO:0000313" key="4">
    <source>
        <dbReference type="Proteomes" id="UP000259030"/>
    </source>
</evidence>
<evidence type="ECO:0000256" key="1">
    <source>
        <dbReference type="ARBA" id="ARBA00007637"/>
    </source>
</evidence>
<evidence type="ECO:0000313" key="3">
    <source>
        <dbReference type="EMBL" id="ASN82721.1"/>
    </source>
</evidence>
<organism evidence="3 4">
    <name type="scientific">Deinococcus ficus</name>
    <dbReference type="NCBI Taxonomy" id="317577"/>
    <lineage>
        <taxon>Bacteria</taxon>
        <taxon>Thermotogati</taxon>
        <taxon>Deinococcota</taxon>
        <taxon>Deinococci</taxon>
        <taxon>Deinococcales</taxon>
        <taxon>Deinococcaceae</taxon>
        <taxon>Deinococcus</taxon>
    </lineage>
</organism>
<name>A0A221T1J0_9DEIO</name>
<feature type="domain" description="NAD-dependent epimerase/dehydratase" evidence="2">
    <location>
        <begin position="3"/>
        <end position="219"/>
    </location>
</feature>
<dbReference type="Gene3D" id="3.40.50.720">
    <property type="entry name" value="NAD(P)-binding Rossmann-like Domain"/>
    <property type="match status" value="1"/>
</dbReference>
<proteinExistence type="inferred from homology"/>
<keyword evidence="4" id="KW-1185">Reference proteome</keyword>
<dbReference type="PANTHER" id="PTHR43000">
    <property type="entry name" value="DTDP-D-GLUCOSE 4,6-DEHYDRATASE-RELATED"/>
    <property type="match status" value="1"/>
</dbReference>
<dbReference type="KEGG" id="dfc:DFI_16320"/>
<dbReference type="Pfam" id="PF01370">
    <property type="entry name" value="Epimerase"/>
    <property type="match status" value="1"/>
</dbReference>
<dbReference type="Proteomes" id="UP000259030">
    <property type="component" value="Plasmid pDFI1"/>
</dbReference>
<comment type="similarity">
    <text evidence="1">Belongs to the NAD(P)-dependent epimerase/dehydratase family.</text>
</comment>